<dbReference type="InterPro" id="IPR051697">
    <property type="entry name" value="Patched_domain-protein"/>
</dbReference>
<feature type="transmembrane region" description="Helical" evidence="7">
    <location>
        <begin position="686"/>
        <end position="706"/>
    </location>
</feature>
<proteinExistence type="inferred from homology"/>
<feature type="transmembrane region" description="Helical" evidence="7">
    <location>
        <begin position="384"/>
        <end position="410"/>
    </location>
</feature>
<dbReference type="Proteomes" id="UP000038045">
    <property type="component" value="Unplaced"/>
</dbReference>
<dbReference type="Pfam" id="PF02460">
    <property type="entry name" value="Patched"/>
    <property type="match status" value="1"/>
</dbReference>
<feature type="transmembrane region" description="Helical" evidence="7">
    <location>
        <begin position="316"/>
        <end position="336"/>
    </location>
</feature>
<dbReference type="AlphaFoldDB" id="A0A0N4ZB75"/>
<dbReference type="PROSITE" id="PS50156">
    <property type="entry name" value="SSD"/>
    <property type="match status" value="1"/>
</dbReference>
<keyword evidence="5 7" id="KW-0472">Membrane</keyword>
<comment type="similarity">
    <text evidence="2">Belongs to the patched family.</text>
</comment>
<accession>A0A0N4ZB75</accession>
<feature type="transmembrane region" description="Helical" evidence="7">
    <location>
        <begin position="20"/>
        <end position="38"/>
    </location>
</feature>
<feature type="transmembrane region" description="Helical" evidence="7">
    <location>
        <begin position="857"/>
        <end position="880"/>
    </location>
</feature>
<evidence type="ECO:0000256" key="3">
    <source>
        <dbReference type="ARBA" id="ARBA00022692"/>
    </source>
</evidence>
<dbReference type="InterPro" id="IPR003392">
    <property type="entry name" value="PTHD_SSD"/>
</dbReference>
<dbReference type="GO" id="GO:0018996">
    <property type="term" value="P:molting cycle, collagen and cuticulin-based cuticle"/>
    <property type="evidence" value="ECO:0007669"/>
    <property type="project" value="TreeGrafter"/>
</dbReference>
<dbReference type="GO" id="GO:0030659">
    <property type="term" value="C:cytoplasmic vesicle membrane"/>
    <property type="evidence" value="ECO:0007669"/>
    <property type="project" value="TreeGrafter"/>
</dbReference>
<evidence type="ECO:0000313" key="10">
    <source>
        <dbReference type="WBParaSite" id="PTRK_0000478800.1"/>
    </source>
</evidence>
<evidence type="ECO:0000256" key="1">
    <source>
        <dbReference type="ARBA" id="ARBA00004141"/>
    </source>
</evidence>
<feature type="domain" description="SSD" evidence="8">
    <location>
        <begin position="253"/>
        <end position="410"/>
    </location>
</feature>
<feature type="transmembrane region" description="Helical" evidence="7">
    <location>
        <begin position="825"/>
        <end position="851"/>
    </location>
</feature>
<feature type="transmembrane region" description="Helical" evidence="7">
    <location>
        <begin position="711"/>
        <end position="732"/>
    </location>
</feature>
<evidence type="ECO:0000313" key="9">
    <source>
        <dbReference type="Proteomes" id="UP000038045"/>
    </source>
</evidence>
<dbReference type="PANTHER" id="PTHR10796">
    <property type="entry name" value="PATCHED-RELATED"/>
    <property type="match status" value="1"/>
</dbReference>
<dbReference type="WBParaSite" id="PTRK_0000478800.1">
    <property type="protein sequence ID" value="PTRK_0000478800.1"/>
    <property type="gene ID" value="PTRK_0000478800"/>
</dbReference>
<evidence type="ECO:0000256" key="2">
    <source>
        <dbReference type="ARBA" id="ARBA00005585"/>
    </source>
</evidence>
<feature type="transmembrane region" description="Helical" evidence="7">
    <location>
        <begin position="254"/>
        <end position="273"/>
    </location>
</feature>
<keyword evidence="3 7" id="KW-0812">Transmembrane</keyword>
<dbReference type="InterPro" id="IPR000731">
    <property type="entry name" value="SSD"/>
</dbReference>
<evidence type="ECO:0000256" key="4">
    <source>
        <dbReference type="ARBA" id="ARBA00022989"/>
    </source>
</evidence>
<dbReference type="GO" id="GO:0006897">
    <property type="term" value="P:endocytosis"/>
    <property type="evidence" value="ECO:0007669"/>
    <property type="project" value="TreeGrafter"/>
</dbReference>
<evidence type="ECO:0000256" key="5">
    <source>
        <dbReference type="ARBA" id="ARBA00023136"/>
    </source>
</evidence>
<feature type="transmembrane region" description="Helical" evidence="7">
    <location>
        <begin position="356"/>
        <end position="377"/>
    </location>
</feature>
<evidence type="ECO:0000256" key="7">
    <source>
        <dbReference type="SAM" id="Phobius"/>
    </source>
</evidence>
<organism evidence="9 10">
    <name type="scientific">Parastrongyloides trichosuri</name>
    <name type="common">Possum-specific nematode worm</name>
    <dbReference type="NCBI Taxonomy" id="131310"/>
    <lineage>
        <taxon>Eukaryota</taxon>
        <taxon>Metazoa</taxon>
        <taxon>Ecdysozoa</taxon>
        <taxon>Nematoda</taxon>
        <taxon>Chromadorea</taxon>
        <taxon>Rhabditida</taxon>
        <taxon>Tylenchina</taxon>
        <taxon>Panagrolaimomorpha</taxon>
        <taxon>Strongyloidoidea</taxon>
        <taxon>Strongyloididae</taxon>
        <taxon>Parastrongyloides</taxon>
    </lineage>
</organism>
<keyword evidence="4 7" id="KW-1133">Transmembrane helix</keyword>
<protein>
    <submittedName>
        <fullName evidence="10">SSD domain-containing protein</fullName>
    </submittedName>
</protein>
<keyword evidence="9" id="KW-1185">Reference proteome</keyword>
<reference evidence="10" key="1">
    <citation type="submission" date="2017-02" db="UniProtKB">
        <authorList>
            <consortium name="WormBaseParasite"/>
        </authorList>
    </citation>
    <scope>IDENTIFICATION</scope>
</reference>
<sequence>MRPLEKIFYKYGLFISKYPAWFLIIPLIFTALTSIGFLKFHTQDDIWDIYAPINALSRVEERHLKDFEYPSSSHHYRIQVLVQHKNEGENLHNSKYLQEIQDINKLIVENITISDGLRNYFYHQLCGIYCEESNELLLAYLETIIELGGTETLNLKLTYPIGEAMQKQVFLGYSLGFVNYSEIEPNVVNGYRLFILYYIIDQNIPNSKIIIADFENKLTKWFASATKTSKNLKYDVLSKNRELEEQRKITLKSLPYLVITGGVLLIFMVVTLFDVPIYTSQHVEALFGVISPLMAIFTSFGLLAQLGYPFSNILTVVPFLVLTIGIDDAFLILAGWRQGSSLLTFPERIGEALSKSGASVTVTSITDVLCFAVGLFSNIPVVQLFCLYTSVALAIDFIYQLTFFTAIVVYCGKKQFRCRDVEKLKKTNIRKNNSSTSSSDGQISTKGSFLELLKRKPKIQESKLNIIMKKFVVFLHWPVTKYTTMFIFIFHLSITAYLCTKVTTEFNMENLYLRESPLTKIASTMQKFVLQESFVVNFGIENTPDFFIPEIKAVFDDMIRKLESIPKYSMGKKGTLLWTREYELLSEFVEEDEDFWSPKAIMKNFEDFRLDKKYIKTKVTSRGDEYISSFWWQISYHNMKNFMEVEELLEMRRGILKRYSNLFNVSSHHPLEKVPTESAASAPINFIQTAVSAVILMSLLVLLFVYDIGAIFSVVLSILSISGGTVAYLHLWDVHLDAVSLISILLSIGFSVDYSAHICYHYFTHVEEELCEKDVKCSQNSINLECKVTQESLKLPSNYFVGSESNISKGSTSTYLKIESTFTGVGWPVIQSGLSTVIGMIPLVFVHAYIVDVFWKTIVLVTALGLFHALFLLPVLFLIVEDISKLRKSRKNTVIDSNNH</sequence>
<dbReference type="PANTHER" id="PTHR10796:SF103">
    <property type="entry name" value="SSD DOMAIN-CONTAINING PROTEIN"/>
    <property type="match status" value="1"/>
</dbReference>
<dbReference type="Gene3D" id="1.20.1640.10">
    <property type="entry name" value="Multidrug efflux transporter AcrB transmembrane domain"/>
    <property type="match status" value="2"/>
</dbReference>
<comment type="subcellular location">
    <subcellularLocation>
        <location evidence="1">Membrane</location>
        <topology evidence="1">Multi-pass membrane protein</topology>
    </subcellularLocation>
</comment>
<feature type="transmembrane region" description="Helical" evidence="7">
    <location>
        <begin position="285"/>
        <end position="304"/>
    </location>
</feature>
<dbReference type="SUPFAM" id="SSF82866">
    <property type="entry name" value="Multidrug efflux transporter AcrB transmembrane domain"/>
    <property type="match status" value="2"/>
</dbReference>
<dbReference type="GO" id="GO:0005886">
    <property type="term" value="C:plasma membrane"/>
    <property type="evidence" value="ECO:0007669"/>
    <property type="project" value="TreeGrafter"/>
</dbReference>
<evidence type="ECO:0000259" key="8">
    <source>
        <dbReference type="PROSITE" id="PS50156"/>
    </source>
</evidence>
<name>A0A0N4ZB75_PARTI</name>
<keyword evidence="6" id="KW-0325">Glycoprotein</keyword>
<evidence type="ECO:0000256" key="6">
    <source>
        <dbReference type="ARBA" id="ARBA00023180"/>
    </source>
</evidence>